<dbReference type="NCBIfam" id="TIGR04131">
    <property type="entry name" value="Bac_Flav_CTERM"/>
    <property type="match status" value="1"/>
</dbReference>
<dbReference type="RefSeq" id="WP_132108032.1">
    <property type="nucleotide sequence ID" value="NZ_SMFO01000001.1"/>
</dbReference>
<dbReference type="Proteomes" id="UP000294597">
    <property type="component" value="Unassembled WGS sequence"/>
</dbReference>
<evidence type="ECO:0000313" key="2">
    <source>
        <dbReference type="EMBL" id="TDE06068.1"/>
    </source>
</evidence>
<name>A0A4V2Z229_9FLAO</name>
<evidence type="ECO:0000313" key="3">
    <source>
        <dbReference type="Proteomes" id="UP000294597"/>
    </source>
</evidence>
<accession>A0A4V2Z229</accession>
<gene>
    <name evidence="2" type="ORF">E0F98_00115</name>
</gene>
<dbReference type="AlphaFoldDB" id="A0A4V2Z229"/>
<comment type="caution">
    <text evidence="2">The sequence shown here is derived from an EMBL/GenBank/DDBJ whole genome shotgun (WGS) entry which is preliminary data.</text>
</comment>
<evidence type="ECO:0000256" key="1">
    <source>
        <dbReference type="SAM" id="Phobius"/>
    </source>
</evidence>
<dbReference type="Pfam" id="PF13585">
    <property type="entry name" value="CHU_C"/>
    <property type="match status" value="1"/>
</dbReference>
<proteinExistence type="predicted"/>
<feature type="transmembrane region" description="Helical" evidence="1">
    <location>
        <begin position="7"/>
        <end position="26"/>
    </location>
</feature>
<reference evidence="2 3" key="1">
    <citation type="submission" date="2019-03" db="EMBL/GenBank/DDBJ databases">
        <title>Flavobacterium TSA-D2 sp. nov., isolated from arctic soil.</title>
        <authorList>
            <person name="Chaudhary D.K."/>
        </authorList>
    </citation>
    <scope>NUCLEOTIDE SEQUENCE [LARGE SCALE GENOMIC DNA]</scope>
    <source>
        <strain evidence="2 3">TSA-D2</strain>
    </source>
</reference>
<keyword evidence="1" id="KW-1133">Transmembrane helix</keyword>
<protein>
    <submittedName>
        <fullName evidence="2">T9SS type B sorting domain-containing protein</fullName>
    </submittedName>
</protein>
<dbReference type="InterPro" id="IPR026341">
    <property type="entry name" value="T9SS_type_B"/>
</dbReference>
<keyword evidence="1" id="KW-0472">Membrane</keyword>
<dbReference type="EMBL" id="SMFO01000001">
    <property type="protein sequence ID" value="TDE06068.1"/>
    <property type="molecule type" value="Genomic_DNA"/>
</dbReference>
<organism evidence="2 3">
    <name type="scientific">Flavobacterium hiemivividum</name>
    <dbReference type="NCBI Taxonomy" id="2541734"/>
    <lineage>
        <taxon>Bacteria</taxon>
        <taxon>Pseudomonadati</taxon>
        <taxon>Bacteroidota</taxon>
        <taxon>Flavobacteriia</taxon>
        <taxon>Flavobacteriales</taxon>
        <taxon>Flavobacteriaceae</taxon>
        <taxon>Flavobacterium</taxon>
    </lineage>
</organism>
<sequence>MEKQRSSFYYLLVLVCLSNISLFGAIRADTFDQLAVTLAPAPPAVYSPVIYWQNCSKPLVAIPSAGGTLNWYLTNLPTEFPISTAPIPITTIIGSTTTYYVSQTIAGVESTRTPIIVKVEANSGATILNYRCDRSQIPIYSLDYTPPATISNSVLFDWTNNNAFISQTYFCTYSVQGGASVTSFNPKNESHFIVSNLLPGQSVELTLTSASHPCVPSQTITCSVPCGTSTVTPNFASIPTSYCLNESTTNLPLNSDDSPAITGTWSPEIVKTDTAGTFDYIFTPNRIMFPCALTKTLTMTVGPVEPDFSDFSICSGDSPPLLSSMSPNRITGDWLPLTIDNMDSASYIFTPAAGQACAPTAKTIVVTVNPSNVIVNLDWTVTDAFTKNQIVTVTDPVGVNYLYQLDDGPFQESTAFENVSLGTHSITVKDVNGCSVLRNDNVLVIDYPKFFTPNGDDYNDRWNIFELQDDLASKIHIFDRYGKLLKEIRPGGTGWDGTYNGREMPGNDYWFVVEYLEDGIFKKYKSHFSLKR</sequence>
<keyword evidence="3" id="KW-1185">Reference proteome</keyword>
<keyword evidence="1" id="KW-0812">Transmembrane</keyword>